<evidence type="ECO:0000259" key="2">
    <source>
        <dbReference type="Pfam" id="PF13358"/>
    </source>
</evidence>
<organism evidence="3 4">
    <name type="scientific">Glarea lozoyensis (strain ATCC 20868 / MF5171)</name>
    <dbReference type="NCBI Taxonomy" id="1116229"/>
    <lineage>
        <taxon>Eukaryota</taxon>
        <taxon>Fungi</taxon>
        <taxon>Dikarya</taxon>
        <taxon>Ascomycota</taxon>
        <taxon>Pezizomycotina</taxon>
        <taxon>Leotiomycetes</taxon>
        <taxon>Helotiales</taxon>
        <taxon>Helotiaceae</taxon>
        <taxon>Glarea</taxon>
    </lineage>
</organism>
<dbReference type="GO" id="GO:0006313">
    <property type="term" value="P:DNA transposition"/>
    <property type="evidence" value="ECO:0007669"/>
    <property type="project" value="InterPro"/>
</dbReference>
<dbReference type="PANTHER" id="PTHR23022">
    <property type="entry name" value="TRANSPOSABLE ELEMENT-RELATED"/>
    <property type="match status" value="1"/>
</dbReference>
<dbReference type="InterPro" id="IPR036397">
    <property type="entry name" value="RNaseH_sf"/>
</dbReference>
<dbReference type="InterPro" id="IPR038717">
    <property type="entry name" value="Tc1-like_DDE_dom"/>
</dbReference>
<dbReference type="InterPro" id="IPR002492">
    <property type="entry name" value="Transposase_Tc1-like"/>
</dbReference>
<dbReference type="InterPro" id="IPR012337">
    <property type="entry name" value="RNaseH-like_sf"/>
</dbReference>
<dbReference type="Pfam" id="PF13358">
    <property type="entry name" value="DDE_3"/>
    <property type="match status" value="1"/>
</dbReference>
<reference evidence="3 4" key="1">
    <citation type="journal article" date="2013" name="BMC Genomics">
        <title>Genomics-driven discovery of the pneumocandin biosynthetic gene cluster in the fungus Glarea lozoyensis.</title>
        <authorList>
            <person name="Chen L."/>
            <person name="Yue Q."/>
            <person name="Zhang X."/>
            <person name="Xiang M."/>
            <person name="Wang C."/>
            <person name="Li S."/>
            <person name="Che Y."/>
            <person name="Ortiz-Lopez F.J."/>
            <person name="Bills G.F."/>
            <person name="Liu X."/>
            <person name="An Z."/>
        </authorList>
    </citation>
    <scope>NUCLEOTIDE SEQUENCE [LARGE SCALE GENOMIC DNA]</scope>
    <source>
        <strain evidence="4">ATCC 20868 / MF5171</strain>
    </source>
</reference>
<dbReference type="Gene3D" id="1.10.10.10">
    <property type="entry name" value="Winged helix-like DNA-binding domain superfamily/Winged helix DNA-binding domain"/>
    <property type="match status" value="1"/>
</dbReference>
<feature type="domain" description="Tc1-like transposase DDE" evidence="2">
    <location>
        <begin position="229"/>
        <end position="308"/>
    </location>
</feature>
<dbReference type="EMBL" id="KE145352">
    <property type="protein sequence ID" value="EPE36637.1"/>
    <property type="molecule type" value="Genomic_DNA"/>
</dbReference>
<proteinExistence type="predicted"/>
<dbReference type="HOGENOM" id="CLU_033666_0_0_1"/>
<dbReference type="RefSeq" id="XP_008075952.1">
    <property type="nucleotide sequence ID" value="XM_008077761.1"/>
</dbReference>
<dbReference type="Proteomes" id="UP000016922">
    <property type="component" value="Unassembled WGS sequence"/>
</dbReference>
<dbReference type="InterPro" id="IPR052338">
    <property type="entry name" value="Transposase_5"/>
</dbReference>
<dbReference type="AlphaFoldDB" id="S3DDX9"/>
<dbReference type="InterPro" id="IPR036388">
    <property type="entry name" value="WH-like_DNA-bd_sf"/>
</dbReference>
<dbReference type="PANTHER" id="PTHR23022:SF135">
    <property type="entry name" value="SI:DKEY-77F5.3"/>
    <property type="match status" value="1"/>
</dbReference>
<feature type="domain" description="Transposase Tc1-like" evidence="1">
    <location>
        <begin position="84"/>
        <end position="150"/>
    </location>
</feature>
<accession>S3DDX9</accession>
<dbReference type="SUPFAM" id="SSF53098">
    <property type="entry name" value="Ribonuclease H-like"/>
    <property type="match status" value="1"/>
</dbReference>
<dbReference type="GO" id="GO:0003677">
    <property type="term" value="F:DNA binding"/>
    <property type="evidence" value="ECO:0007669"/>
    <property type="project" value="InterPro"/>
</dbReference>
<sequence>MLPPRQPMTPIALNRQFNGQLSPISRQQIVTTYNCGFTPAAIALGFNLIDKTVRYTIEQSAQRASHATLPKKPRKKSYTHVDERNILRFVRTNPKATYAQVRKEVGLKCSVSTIKKILKENGISNWRARRRPFLTDSVAAKRLAWCLRHRGYTVEEWGLFIWSDECSVERGRGKAQEWVFRTPAQKWDKEMIQTYKANKDLSVMVWGCFWDNGRSDLYVLDRDFAAKKHGYSANSYIDVLNAQVAPWYEELDDEGYIFMQDNAPIHTAHKVRDWFIEHGIRVIDWPPYSPDLNPIEHIWWVLKRMLIEHYPHLEGASEDNIEEMQEALKDCWARIPKETFDTLYKSMPRRVEACIKAGGWHTKY</sequence>
<gene>
    <name evidence="3" type="ORF">GLAREA_08800</name>
</gene>
<dbReference type="GO" id="GO:0015074">
    <property type="term" value="P:DNA integration"/>
    <property type="evidence" value="ECO:0007669"/>
    <property type="project" value="InterPro"/>
</dbReference>
<dbReference type="Gene3D" id="3.30.420.10">
    <property type="entry name" value="Ribonuclease H-like superfamily/Ribonuclease H"/>
    <property type="match status" value="1"/>
</dbReference>
<dbReference type="OMA" id="PIDIRHA"/>
<dbReference type="Pfam" id="PF01498">
    <property type="entry name" value="HTH_Tnp_Tc3_2"/>
    <property type="match status" value="1"/>
</dbReference>
<evidence type="ECO:0000313" key="3">
    <source>
        <dbReference type="EMBL" id="EPE36637.1"/>
    </source>
</evidence>
<protein>
    <submittedName>
        <fullName evidence="3">Homeo</fullName>
    </submittedName>
</protein>
<evidence type="ECO:0000259" key="1">
    <source>
        <dbReference type="Pfam" id="PF01498"/>
    </source>
</evidence>
<dbReference type="InterPro" id="IPR009057">
    <property type="entry name" value="Homeodomain-like_sf"/>
</dbReference>
<name>S3DDX9_GLAL2</name>
<keyword evidence="4" id="KW-1185">Reference proteome</keyword>
<dbReference type="eggNOG" id="ENOG502SCE0">
    <property type="taxonomic scope" value="Eukaryota"/>
</dbReference>
<dbReference type="SUPFAM" id="SSF46689">
    <property type="entry name" value="Homeodomain-like"/>
    <property type="match status" value="1"/>
</dbReference>
<dbReference type="GeneID" id="19467848"/>
<evidence type="ECO:0000313" key="4">
    <source>
        <dbReference type="Proteomes" id="UP000016922"/>
    </source>
</evidence>
<dbReference type="KEGG" id="glz:GLAREA_08800"/>
<dbReference type="OrthoDB" id="3556043at2759"/>